<proteinExistence type="predicted"/>
<dbReference type="InterPro" id="IPR011042">
    <property type="entry name" value="6-blade_b-propeller_TolB-like"/>
</dbReference>
<dbReference type="Proteomes" id="UP001500067">
    <property type="component" value="Unassembled WGS sequence"/>
</dbReference>
<feature type="region of interest" description="Disordered" evidence="1">
    <location>
        <begin position="598"/>
        <end position="668"/>
    </location>
</feature>
<evidence type="ECO:0000256" key="1">
    <source>
        <dbReference type="SAM" id="MobiDB-lite"/>
    </source>
</evidence>
<evidence type="ECO:0008006" key="4">
    <source>
        <dbReference type="Google" id="ProtNLM"/>
    </source>
</evidence>
<comment type="caution">
    <text evidence="2">The sequence shown here is derived from an EMBL/GenBank/DDBJ whole genome shotgun (WGS) entry which is preliminary data.</text>
</comment>
<dbReference type="Gene3D" id="2.40.160.50">
    <property type="entry name" value="membrane protein fhac: a member of the omp85/tpsb transporter family"/>
    <property type="match status" value="1"/>
</dbReference>
<dbReference type="Gene3D" id="2.120.10.30">
    <property type="entry name" value="TolB, C-terminal domain"/>
    <property type="match status" value="1"/>
</dbReference>
<reference evidence="3" key="1">
    <citation type="journal article" date="2019" name="Int. J. Syst. Evol. Microbiol.">
        <title>The Global Catalogue of Microorganisms (GCM) 10K type strain sequencing project: providing services to taxonomists for standard genome sequencing and annotation.</title>
        <authorList>
            <consortium name="The Broad Institute Genomics Platform"/>
            <consortium name="The Broad Institute Genome Sequencing Center for Infectious Disease"/>
            <person name="Wu L."/>
            <person name="Ma J."/>
        </authorList>
    </citation>
    <scope>NUCLEOTIDE SEQUENCE [LARGE SCALE GENOMIC DNA]</scope>
    <source>
        <strain evidence="3">JCM 32105</strain>
    </source>
</reference>
<sequence length="1107" mass="125782">MTERAAAQSNIEIFGQNRVQERKFSWKFFDTKHFRIYHYDKMGVQLGRYVAEEAEYDMGVVERRLGSQFPQRFNIILYNDYDDYRQTNIGLKDQSPTTGNMRAGSLKIVDDKLVLYFTGEHSDLRRQIRSGMSLVVMQRMLFGENVKKKVKNSLTMNLPAWVSDGYIAYLVDGWDQKSNSMWKGVLEANPGKGFYELAEDHPELAGKAFWKFIANQYGPGKVKTLLYDIQSTGNLNKATKERRNLNMKVTKAYDSCINYYKVVYRSDELHQERPDSTSGILTLKVPKDKSVLRNIRVSPDGTNVAFVMWKNGQYKVMLQKSGSDEGDATVLVEGGQKDFADQVDPNYPMLAWSKTGSRLAVLYMRKDVPQLRVYNNTKGRVENYVIPKKRFDRLLSMSFAGDDGTLLFSAIKKSQTDLYQFTIKGSKMVNITDDVWDDLSPEYVISPEYNGILFVSNRPRPNLKVQQQVNELPVGPLNMFFYDPRKGGEMVQCTYLQKGFVSQPIQYGDDAFAYLHDSNGVNNRYVVIHKHKDDGSDSLFVRPVTNYATSILNHQYSYLTGNVADVVLQGKKYVAYFHERKMPTNDSNVKVLRPTILSEDRTEPAAPAAMGDTTAAATPAGAWQDDAPEPPKPEIKGGNAFQSEFSDNEDQPRPKPRQRNKAAIASEENEVDNGIVAADSSVLTVMTDSAYLKMKPAPYRGCFKPDYLSVKLDNSILFNQYQSTDANGGRFANPTLGALSMINLNELFENHRITGGFQLPLQSPYSAYFVQYQNFTNRWDWGFFVFRRQQKESLGVGYTDQAGNVLFVKEQLFKSTSDMAQFDLSYPIDRLKSVRFHTGVRHDKMVQKITDTLSLIIDPISNNGPVSSFNRLEFVFDNTISPTMNILYGTRYKVYAEYMSDLRNTGNYCYNIGLDVRNYQRLHKHFILATRLAYAHSDGTKKVQYLVGGVDNWLSPKAGPKSLQGAGPEYGFQMLATSLRGYKQYARVGNNFSVLSNELRLPLVTTFVKRPVRSAILKNLQAVGFVDVGYGWTGFLPKDKDYEYRLPLMPTSKTPIKMTLVETNNVAAGYGIGMRTLLFGYFLRVDCAWDVEEGKIPMWHFALGTDF</sequence>
<gene>
    <name evidence="2" type="ORF">GCM10023093_18460</name>
</gene>
<feature type="compositionally biased region" description="Low complexity" evidence="1">
    <location>
        <begin position="604"/>
        <end position="625"/>
    </location>
</feature>
<protein>
    <recommendedName>
        <fullName evidence="4">Bacterial surface antigen (D15) domain-containing protein</fullName>
    </recommendedName>
</protein>
<dbReference type="SUPFAM" id="SSF69304">
    <property type="entry name" value="Tricorn protease N-terminal domain"/>
    <property type="match status" value="1"/>
</dbReference>
<keyword evidence="3" id="KW-1185">Reference proteome</keyword>
<dbReference type="EMBL" id="BAABFA010000011">
    <property type="protein sequence ID" value="GAA4465762.1"/>
    <property type="molecule type" value="Genomic_DNA"/>
</dbReference>
<evidence type="ECO:0000313" key="3">
    <source>
        <dbReference type="Proteomes" id="UP001500067"/>
    </source>
</evidence>
<organism evidence="2 3">
    <name type="scientific">Nemorincola caseinilytica</name>
    <dbReference type="NCBI Taxonomy" id="2054315"/>
    <lineage>
        <taxon>Bacteria</taxon>
        <taxon>Pseudomonadati</taxon>
        <taxon>Bacteroidota</taxon>
        <taxon>Chitinophagia</taxon>
        <taxon>Chitinophagales</taxon>
        <taxon>Chitinophagaceae</taxon>
        <taxon>Nemorincola</taxon>
    </lineage>
</organism>
<accession>A0ABP8NE12</accession>
<evidence type="ECO:0000313" key="2">
    <source>
        <dbReference type="EMBL" id="GAA4465762.1"/>
    </source>
</evidence>
<name>A0ABP8NE12_9BACT</name>